<comment type="caution">
    <text evidence="2">The sequence shown here is derived from an EMBL/GenBank/DDBJ whole genome shotgun (WGS) entry which is preliminary data.</text>
</comment>
<evidence type="ECO:0000313" key="3">
    <source>
        <dbReference type="Proteomes" id="UP001221763"/>
    </source>
</evidence>
<reference evidence="2 3" key="1">
    <citation type="journal article" date="2023" name="Plant">
        <title>Draft Genome Sequence Resource of CBPPT1, a 'Candidatus Phytoplasma trifolii'-Related Strain Associated with Potato Purple Top Disease in the Columbia Basin, U.S.A.</title>
        <authorList>
            <person name="Wei W."/>
            <person name="Shao J."/>
            <person name="Bottner-Parker K.D."/>
            <person name="Zhao Y."/>
        </authorList>
    </citation>
    <scope>NUCLEOTIDE SEQUENCE [LARGE SCALE GENOMIC DNA]</scope>
    <source>
        <strain evidence="2 3">CBPPT1</strain>
    </source>
</reference>
<keyword evidence="1" id="KW-1133">Transmembrane helix</keyword>
<gene>
    <name evidence="2" type="ORF">M8044_000003</name>
</gene>
<sequence length="272" mass="31493">MKHNKNENFILFLFIFLIFLMLILSFATNLYIPMLNNFLELSKISISFILLIFSVYFLVLPGKFIIGGLESNLIFLDKIFFYDKKKQKQKYFFSKNNNIIIIRILILIFALVVYLKDSTQLNLFLSSIIFSLLFAFILKIFNLFKIKQNSIIKKFPQFIKNNIFYRLLLSSLITGFTVGISCGNILKKELSTGGTDVIFVFLTSTSICCGIELSAMLLIVDGLTILLSFLMDLIRKKKNKNKIIIKYFFSILTFFIALGIIHLLTKQNNKII</sequence>
<dbReference type="EMBL" id="JANHJP010000001">
    <property type="protein sequence ID" value="MDC9031784.1"/>
    <property type="molecule type" value="Genomic_DNA"/>
</dbReference>
<feature type="transmembrane region" description="Helical" evidence="1">
    <location>
        <begin position="44"/>
        <end position="76"/>
    </location>
</feature>
<name>A0ABT5L7U4_9MOLU</name>
<evidence type="ECO:0000256" key="1">
    <source>
        <dbReference type="SAM" id="Phobius"/>
    </source>
</evidence>
<dbReference type="Pfam" id="PF02588">
    <property type="entry name" value="YitT_membrane"/>
    <property type="match status" value="1"/>
</dbReference>
<feature type="transmembrane region" description="Helical" evidence="1">
    <location>
        <begin position="97"/>
        <end position="115"/>
    </location>
</feature>
<feature type="transmembrane region" description="Helical" evidence="1">
    <location>
        <begin position="163"/>
        <end position="186"/>
    </location>
</feature>
<keyword evidence="1" id="KW-0472">Membrane</keyword>
<proteinExistence type="predicted"/>
<protein>
    <submittedName>
        <fullName evidence="2">YitT family protein</fullName>
    </submittedName>
</protein>
<feature type="transmembrane region" description="Helical" evidence="1">
    <location>
        <begin position="121"/>
        <end position="142"/>
    </location>
</feature>
<evidence type="ECO:0000313" key="2">
    <source>
        <dbReference type="EMBL" id="MDC9031784.1"/>
    </source>
</evidence>
<dbReference type="InterPro" id="IPR003740">
    <property type="entry name" value="YitT"/>
</dbReference>
<feature type="transmembrane region" description="Helical" evidence="1">
    <location>
        <begin position="198"/>
        <end position="231"/>
    </location>
</feature>
<accession>A0ABT5L7U4</accession>
<keyword evidence="3" id="KW-1185">Reference proteome</keyword>
<feature type="transmembrane region" description="Helical" evidence="1">
    <location>
        <begin position="9"/>
        <end position="32"/>
    </location>
</feature>
<organism evidence="2 3">
    <name type="scientific">Columbia Basin potato purple top phytoplasma</name>
    <dbReference type="NCBI Taxonomy" id="307134"/>
    <lineage>
        <taxon>Bacteria</taxon>
        <taxon>Bacillati</taxon>
        <taxon>Mycoplasmatota</taxon>
        <taxon>Mollicutes</taxon>
        <taxon>Acholeplasmatales</taxon>
        <taxon>Acholeplasmataceae</taxon>
        <taxon>Candidatus Phytoplasma</taxon>
        <taxon>16SrVI (Clover proliferation group)</taxon>
    </lineage>
</organism>
<dbReference type="RefSeq" id="WP_273585025.1">
    <property type="nucleotide sequence ID" value="NZ_JANHJP010000001.1"/>
</dbReference>
<keyword evidence="1" id="KW-0812">Transmembrane</keyword>
<feature type="transmembrane region" description="Helical" evidence="1">
    <location>
        <begin position="243"/>
        <end position="264"/>
    </location>
</feature>
<dbReference type="Proteomes" id="UP001221763">
    <property type="component" value="Unassembled WGS sequence"/>
</dbReference>